<dbReference type="SUPFAM" id="SSF48008">
    <property type="entry name" value="GntR ligand-binding domain-like"/>
    <property type="match status" value="1"/>
</dbReference>
<dbReference type="InterPro" id="IPR008920">
    <property type="entry name" value="TF_FadR/GntR_C"/>
</dbReference>
<gene>
    <name evidence="5" type="ORF">ACFFN0_10225</name>
</gene>
<keyword evidence="1" id="KW-0805">Transcription regulation</keyword>
<dbReference type="Pfam" id="PF07729">
    <property type="entry name" value="FCD"/>
    <property type="match status" value="1"/>
</dbReference>
<feature type="domain" description="HTH gntR-type" evidence="4">
    <location>
        <begin position="14"/>
        <end position="86"/>
    </location>
</feature>
<dbReference type="Proteomes" id="UP001589613">
    <property type="component" value="Unassembled WGS sequence"/>
</dbReference>
<dbReference type="InterPro" id="IPR011711">
    <property type="entry name" value="GntR_C"/>
</dbReference>
<dbReference type="RefSeq" id="WP_141338115.1">
    <property type="nucleotide sequence ID" value="NZ_JBHMAX010000019.1"/>
</dbReference>
<dbReference type="SUPFAM" id="SSF46785">
    <property type="entry name" value="Winged helix' DNA-binding domain"/>
    <property type="match status" value="1"/>
</dbReference>
<comment type="caution">
    <text evidence="5">The sequence shown here is derived from an EMBL/GenBank/DDBJ whole genome shotgun (WGS) entry which is preliminary data.</text>
</comment>
<keyword evidence="6" id="KW-1185">Reference proteome</keyword>
<sequence length="249" mass="26743">MKARAAAPGGPAAPRAYETVVAWVEERILDGRLQVGDQLPAERDLAARLEVSRAVVREAVRSLQAQGVLAPSVGAGRAGGTRVSALPSGAMTRLLRLHVALAHFPLDEVVEVRTALERLSARLAATRATDADLALMRSHLEQMRTATDRKGFNDGDTAFHVALAQAAGNGLAADTTEAIREALRRPLMERFTALDEETYADLVQDLDREHETILEAVATHDPAAAEVLAEAHVRTAWRRLRGSAATMAP</sequence>
<dbReference type="SMART" id="SM00345">
    <property type="entry name" value="HTH_GNTR"/>
    <property type="match status" value="1"/>
</dbReference>
<dbReference type="InterPro" id="IPR000524">
    <property type="entry name" value="Tscrpt_reg_HTH_GntR"/>
</dbReference>
<evidence type="ECO:0000256" key="2">
    <source>
        <dbReference type="ARBA" id="ARBA00023125"/>
    </source>
</evidence>
<dbReference type="PRINTS" id="PR00035">
    <property type="entry name" value="HTHGNTR"/>
</dbReference>
<dbReference type="InterPro" id="IPR036388">
    <property type="entry name" value="WH-like_DNA-bd_sf"/>
</dbReference>
<evidence type="ECO:0000259" key="4">
    <source>
        <dbReference type="PROSITE" id="PS50949"/>
    </source>
</evidence>
<keyword evidence="3" id="KW-0804">Transcription</keyword>
<dbReference type="PANTHER" id="PTHR43537:SF5">
    <property type="entry name" value="UXU OPERON TRANSCRIPTIONAL REGULATOR"/>
    <property type="match status" value="1"/>
</dbReference>
<evidence type="ECO:0000313" key="6">
    <source>
        <dbReference type="Proteomes" id="UP001589613"/>
    </source>
</evidence>
<dbReference type="Pfam" id="PF00392">
    <property type="entry name" value="GntR"/>
    <property type="match status" value="1"/>
</dbReference>
<organism evidence="5 6">
    <name type="scientific">Ornithinimicrobium kibberense</name>
    <dbReference type="NCBI Taxonomy" id="282060"/>
    <lineage>
        <taxon>Bacteria</taxon>
        <taxon>Bacillati</taxon>
        <taxon>Actinomycetota</taxon>
        <taxon>Actinomycetes</taxon>
        <taxon>Micrococcales</taxon>
        <taxon>Ornithinimicrobiaceae</taxon>
        <taxon>Ornithinimicrobium</taxon>
    </lineage>
</organism>
<reference evidence="5 6" key="1">
    <citation type="submission" date="2024-09" db="EMBL/GenBank/DDBJ databases">
        <authorList>
            <person name="Sun Q."/>
            <person name="Mori K."/>
        </authorList>
    </citation>
    <scope>NUCLEOTIDE SEQUENCE [LARGE SCALE GENOMIC DNA]</scope>
    <source>
        <strain evidence="5 6">JCM 12763</strain>
    </source>
</reference>
<name>A0ABV5V3Q6_9MICO</name>
<dbReference type="PROSITE" id="PS50949">
    <property type="entry name" value="HTH_GNTR"/>
    <property type="match status" value="1"/>
</dbReference>
<evidence type="ECO:0000256" key="1">
    <source>
        <dbReference type="ARBA" id="ARBA00023015"/>
    </source>
</evidence>
<keyword evidence="2" id="KW-0238">DNA-binding</keyword>
<dbReference type="SMART" id="SM00895">
    <property type="entry name" value="FCD"/>
    <property type="match status" value="1"/>
</dbReference>
<dbReference type="CDD" id="cd07377">
    <property type="entry name" value="WHTH_GntR"/>
    <property type="match status" value="1"/>
</dbReference>
<accession>A0ABV5V3Q6</accession>
<dbReference type="Gene3D" id="1.10.10.10">
    <property type="entry name" value="Winged helix-like DNA-binding domain superfamily/Winged helix DNA-binding domain"/>
    <property type="match status" value="1"/>
</dbReference>
<dbReference type="PANTHER" id="PTHR43537">
    <property type="entry name" value="TRANSCRIPTIONAL REGULATOR, GNTR FAMILY"/>
    <property type="match status" value="1"/>
</dbReference>
<protein>
    <submittedName>
        <fullName evidence="5">FadR/GntR family transcriptional regulator</fullName>
    </submittedName>
</protein>
<dbReference type="EMBL" id="JBHMAX010000019">
    <property type="protein sequence ID" value="MFB9732419.1"/>
    <property type="molecule type" value="Genomic_DNA"/>
</dbReference>
<evidence type="ECO:0000313" key="5">
    <source>
        <dbReference type="EMBL" id="MFB9732419.1"/>
    </source>
</evidence>
<dbReference type="Gene3D" id="1.20.120.530">
    <property type="entry name" value="GntR ligand-binding domain-like"/>
    <property type="match status" value="1"/>
</dbReference>
<proteinExistence type="predicted"/>
<dbReference type="InterPro" id="IPR036390">
    <property type="entry name" value="WH_DNA-bd_sf"/>
</dbReference>
<evidence type="ECO:0000256" key="3">
    <source>
        <dbReference type="ARBA" id="ARBA00023163"/>
    </source>
</evidence>